<dbReference type="EMBL" id="AZBU02000001">
    <property type="protein sequence ID" value="TMS33252.1"/>
    <property type="molecule type" value="Genomic_DNA"/>
</dbReference>
<gene>
    <name evidence="2" type="ORF">L596_001012</name>
</gene>
<evidence type="ECO:0000313" key="2">
    <source>
        <dbReference type="EMBL" id="TMS33252.1"/>
    </source>
</evidence>
<evidence type="ECO:0000256" key="1">
    <source>
        <dbReference type="SAM" id="MobiDB-lite"/>
    </source>
</evidence>
<organism evidence="2 3">
    <name type="scientific">Steinernema carpocapsae</name>
    <name type="common">Entomopathogenic nematode</name>
    <dbReference type="NCBI Taxonomy" id="34508"/>
    <lineage>
        <taxon>Eukaryota</taxon>
        <taxon>Metazoa</taxon>
        <taxon>Ecdysozoa</taxon>
        <taxon>Nematoda</taxon>
        <taxon>Chromadorea</taxon>
        <taxon>Rhabditida</taxon>
        <taxon>Tylenchina</taxon>
        <taxon>Panagrolaimomorpha</taxon>
        <taxon>Strongyloidoidea</taxon>
        <taxon>Steinernematidae</taxon>
        <taxon>Steinernema</taxon>
    </lineage>
</organism>
<reference evidence="2 3" key="1">
    <citation type="journal article" date="2015" name="Genome Biol.">
        <title>Comparative genomics of Steinernema reveals deeply conserved gene regulatory networks.</title>
        <authorList>
            <person name="Dillman A.R."/>
            <person name="Macchietto M."/>
            <person name="Porter C.F."/>
            <person name="Rogers A."/>
            <person name="Williams B."/>
            <person name="Antoshechkin I."/>
            <person name="Lee M.M."/>
            <person name="Goodwin Z."/>
            <person name="Lu X."/>
            <person name="Lewis E.E."/>
            <person name="Goodrich-Blair H."/>
            <person name="Stock S.P."/>
            <person name="Adams B.J."/>
            <person name="Sternberg P.W."/>
            <person name="Mortazavi A."/>
        </authorList>
    </citation>
    <scope>NUCLEOTIDE SEQUENCE [LARGE SCALE GENOMIC DNA]</scope>
    <source>
        <strain evidence="2 3">ALL</strain>
    </source>
</reference>
<reference evidence="2 3" key="2">
    <citation type="journal article" date="2019" name="G3 (Bethesda)">
        <title>Hybrid Assembly of the Genome of the Entomopathogenic Nematode Steinernema carpocapsae Identifies the X-Chromosome.</title>
        <authorList>
            <person name="Serra L."/>
            <person name="Macchietto M."/>
            <person name="Macias-Munoz A."/>
            <person name="McGill C.J."/>
            <person name="Rodriguez I.M."/>
            <person name="Rodriguez B."/>
            <person name="Murad R."/>
            <person name="Mortazavi A."/>
        </authorList>
    </citation>
    <scope>NUCLEOTIDE SEQUENCE [LARGE SCALE GENOMIC DNA]</scope>
    <source>
        <strain evidence="2 3">ALL</strain>
    </source>
</reference>
<accession>A0A4U8UK64</accession>
<feature type="region of interest" description="Disordered" evidence="1">
    <location>
        <begin position="43"/>
        <end position="64"/>
    </location>
</feature>
<dbReference type="Proteomes" id="UP000298663">
    <property type="component" value="Unassembled WGS sequence"/>
</dbReference>
<comment type="caution">
    <text evidence="2">The sequence shown here is derived from an EMBL/GenBank/DDBJ whole genome shotgun (WGS) entry which is preliminary data.</text>
</comment>
<proteinExistence type="predicted"/>
<protein>
    <submittedName>
        <fullName evidence="2">Uncharacterized protein</fullName>
    </submittedName>
</protein>
<sequence>MRAGRAPRIRLRRVTSARRDECRIGNWFGRALGLFKSFLLDGDKNEDPEGQESPGVAESKSRRPENLKFASVNLGKLRNAEGSPDMGRGVLI</sequence>
<keyword evidence="3" id="KW-1185">Reference proteome</keyword>
<dbReference type="AlphaFoldDB" id="A0A4U8UK64"/>
<name>A0A4U8UK64_STECR</name>
<evidence type="ECO:0000313" key="3">
    <source>
        <dbReference type="Proteomes" id="UP000298663"/>
    </source>
</evidence>